<dbReference type="KEGG" id="ccj:UL81_00970"/>
<keyword evidence="4" id="KW-1185">Reference proteome</keyword>
<dbReference type="Pfam" id="PF00496">
    <property type="entry name" value="SBP_bac_5"/>
    <property type="match status" value="1"/>
</dbReference>
<dbReference type="SUPFAM" id="SSF53850">
    <property type="entry name" value="Periplasmic binding protein-like II"/>
    <property type="match status" value="1"/>
</dbReference>
<dbReference type="GO" id="GO:0015833">
    <property type="term" value="P:peptide transport"/>
    <property type="evidence" value="ECO:0007669"/>
    <property type="project" value="TreeGrafter"/>
</dbReference>
<evidence type="ECO:0000313" key="3">
    <source>
        <dbReference type="EMBL" id="AKE38180.1"/>
    </source>
</evidence>
<dbReference type="PROSITE" id="PS51257">
    <property type="entry name" value="PROKAR_LIPOPROTEIN"/>
    <property type="match status" value="1"/>
</dbReference>
<sequence>MTIKKTIALFSTAALTLTLAACGSEGEDSADGGAAGDGNGGGDNYVLADGTEPQNPLIPANTNETGGGRIVDSIYAGLVYYDADGETHNEIAESIEANDDNTEYTVTLKETTFEDGSPLTAHNFVDTWNYAVANDQLNAYFFESIEGFEEGAESMSGLEVVDDYTFTIKLSQPEADFPAQLGYSAFYPLHESALDDMDGFGQDPIANGPYKLLEWNHNQDAIVVPNEEYSGDRVAQNDGVKFNFYADQDAAYADLLAGNLDVLESIPDSAFDVYEADLGDRAVNQPFAGFQSFTIHEELEHFEGEEGNLRRQALSHAINREEITETIFKGTRTPASDFTSPVLPGFSGDIEGNDVLEYDPEKAKELWAEADEINEWSSPSFEIAYNSDGGHKSWVDAVSNSIKNTLEIEAVGAPYPDFKSLRDEVTNREIDTAFRTGWQADYPSMGNFLAPLYRTNASSNDGDYSNEDFDRLIDEALTADSLEDAQEKFNEAQEILFEDLPAIPLWYPNTTGGYSENVDNVTFSWKQQPLYFEITKE</sequence>
<dbReference type="RefSeq" id="WP_035107305.1">
    <property type="nucleotide sequence ID" value="NZ_CP011311.1"/>
</dbReference>
<dbReference type="Gene3D" id="3.10.105.10">
    <property type="entry name" value="Dipeptide-binding Protein, Domain 3"/>
    <property type="match status" value="1"/>
</dbReference>
<gene>
    <name evidence="3" type="ORF">UL81_00970</name>
</gene>
<dbReference type="CDD" id="cd00995">
    <property type="entry name" value="PBP2_NikA_DppA_OppA_like"/>
    <property type="match status" value="1"/>
</dbReference>
<dbReference type="STRING" id="161896.UL81_00970"/>
<accession>A0A0F6QV63</accession>
<dbReference type="InterPro" id="IPR000914">
    <property type="entry name" value="SBP_5_dom"/>
</dbReference>
<evidence type="ECO:0000256" key="2">
    <source>
        <dbReference type="SAM" id="SignalP"/>
    </source>
</evidence>
<dbReference type="PATRIC" id="fig|161896.4.peg.189"/>
<dbReference type="Gene3D" id="3.90.76.10">
    <property type="entry name" value="Dipeptide-binding Protein, Domain 1"/>
    <property type="match status" value="1"/>
</dbReference>
<organism evidence="3 4">
    <name type="scientific">Corynebacterium camporealensis</name>
    <dbReference type="NCBI Taxonomy" id="161896"/>
    <lineage>
        <taxon>Bacteria</taxon>
        <taxon>Bacillati</taxon>
        <taxon>Actinomycetota</taxon>
        <taxon>Actinomycetes</taxon>
        <taxon>Mycobacteriales</taxon>
        <taxon>Corynebacteriaceae</taxon>
        <taxon>Corynebacterium</taxon>
    </lineage>
</organism>
<dbReference type="OrthoDB" id="9046151at2"/>
<dbReference type="GO" id="GO:0042597">
    <property type="term" value="C:periplasmic space"/>
    <property type="evidence" value="ECO:0007669"/>
    <property type="project" value="UniProtKB-ARBA"/>
</dbReference>
<feature type="compositionally biased region" description="Gly residues" evidence="1">
    <location>
        <begin position="33"/>
        <end position="43"/>
    </location>
</feature>
<dbReference type="EMBL" id="CP011311">
    <property type="protein sequence ID" value="AKE38180.1"/>
    <property type="molecule type" value="Genomic_DNA"/>
</dbReference>
<dbReference type="Gene3D" id="3.40.190.10">
    <property type="entry name" value="Periplasmic binding protein-like II"/>
    <property type="match status" value="1"/>
</dbReference>
<dbReference type="PIRSF" id="PIRSF002741">
    <property type="entry name" value="MppA"/>
    <property type="match status" value="1"/>
</dbReference>
<dbReference type="PANTHER" id="PTHR30290:SF83">
    <property type="entry name" value="ABC TRANSPORTER SUBSTRATE-BINDING PROTEIN"/>
    <property type="match status" value="1"/>
</dbReference>
<feature type="region of interest" description="Disordered" evidence="1">
    <location>
        <begin position="26"/>
        <end position="64"/>
    </location>
</feature>
<keyword evidence="2" id="KW-0732">Signal</keyword>
<dbReference type="AlphaFoldDB" id="A0A0F6QV63"/>
<reference evidence="3 4" key="1">
    <citation type="journal article" date="2015" name="Genome Announc.">
        <title>Complete Genome Sequence of Corynebacterium camporealensis DSM 44610, Isolated from the Milk of a Manchega Sheep with Subclinical Mastitis.</title>
        <authorList>
            <person name="Ruckert C."/>
            <person name="Albersmeier A."/>
            <person name="Winkler A."/>
            <person name="Tauch A."/>
        </authorList>
    </citation>
    <scope>NUCLEOTIDE SEQUENCE [LARGE SCALE GENOMIC DNA]</scope>
    <source>
        <strain evidence="3 4">DSM 44610</strain>
    </source>
</reference>
<name>A0A0F6QV63_9CORY</name>
<proteinExistence type="predicted"/>
<feature type="signal peptide" evidence="2">
    <location>
        <begin position="1"/>
        <end position="20"/>
    </location>
</feature>
<feature type="chain" id="PRO_5044282981" evidence="2">
    <location>
        <begin position="21"/>
        <end position="537"/>
    </location>
</feature>
<dbReference type="PANTHER" id="PTHR30290">
    <property type="entry name" value="PERIPLASMIC BINDING COMPONENT OF ABC TRANSPORTER"/>
    <property type="match status" value="1"/>
</dbReference>
<dbReference type="HOGENOM" id="CLU_017028_0_3_11"/>
<dbReference type="GO" id="GO:0043190">
    <property type="term" value="C:ATP-binding cassette (ABC) transporter complex"/>
    <property type="evidence" value="ECO:0007669"/>
    <property type="project" value="InterPro"/>
</dbReference>
<dbReference type="InterPro" id="IPR030678">
    <property type="entry name" value="Peptide/Ni-bd"/>
</dbReference>
<dbReference type="InterPro" id="IPR039424">
    <property type="entry name" value="SBP_5"/>
</dbReference>
<evidence type="ECO:0000256" key="1">
    <source>
        <dbReference type="SAM" id="MobiDB-lite"/>
    </source>
</evidence>
<dbReference type="Proteomes" id="UP000033566">
    <property type="component" value="Chromosome"/>
</dbReference>
<evidence type="ECO:0000313" key="4">
    <source>
        <dbReference type="Proteomes" id="UP000033566"/>
    </source>
</evidence>
<protein>
    <submittedName>
        <fullName evidence="3">ABC-type oligopeptide transport system, periplasmic component</fullName>
    </submittedName>
</protein>
<dbReference type="GO" id="GO:1904680">
    <property type="term" value="F:peptide transmembrane transporter activity"/>
    <property type="evidence" value="ECO:0007669"/>
    <property type="project" value="TreeGrafter"/>
</dbReference>